<dbReference type="AlphaFoldDB" id="A0A9D7QJ98"/>
<evidence type="ECO:0000256" key="2">
    <source>
        <dbReference type="ARBA" id="ARBA00009539"/>
    </source>
</evidence>
<evidence type="ECO:0000256" key="3">
    <source>
        <dbReference type="ARBA" id="ARBA00012856"/>
    </source>
</evidence>
<dbReference type="GO" id="GO:0005829">
    <property type="term" value="C:cytosol"/>
    <property type="evidence" value="ECO:0007669"/>
    <property type="project" value="TreeGrafter"/>
</dbReference>
<comment type="similarity">
    <text evidence="2 8">Belongs to the dihydrofolate reductase family.</text>
</comment>
<evidence type="ECO:0000256" key="8">
    <source>
        <dbReference type="PIRNR" id="PIRNR000194"/>
    </source>
</evidence>
<keyword evidence="6 8" id="KW-0560">Oxidoreductase</keyword>
<evidence type="ECO:0000313" key="10">
    <source>
        <dbReference type="EMBL" id="MBK8892266.1"/>
    </source>
</evidence>
<evidence type="ECO:0000313" key="11">
    <source>
        <dbReference type="Proteomes" id="UP000808146"/>
    </source>
</evidence>
<evidence type="ECO:0000256" key="1">
    <source>
        <dbReference type="ARBA" id="ARBA00004903"/>
    </source>
</evidence>
<gene>
    <name evidence="10" type="ORF">IPN75_18840</name>
</gene>
<dbReference type="InterPro" id="IPR012259">
    <property type="entry name" value="DHFR"/>
</dbReference>
<comment type="pathway">
    <text evidence="1 8">Cofactor biosynthesis; tetrahydrofolate biosynthesis; 5,6,7,8-tetrahydrofolate from 7,8-dihydrofolate: step 1/1.</text>
</comment>
<evidence type="ECO:0000256" key="4">
    <source>
        <dbReference type="ARBA" id="ARBA00022563"/>
    </source>
</evidence>
<dbReference type="FunFam" id="3.40.430.10:FF:000001">
    <property type="entry name" value="Dihydrofolate reductase"/>
    <property type="match status" value="1"/>
</dbReference>
<evidence type="ECO:0000256" key="5">
    <source>
        <dbReference type="ARBA" id="ARBA00022857"/>
    </source>
</evidence>
<keyword evidence="4 8" id="KW-0554">One-carbon metabolism</keyword>
<evidence type="ECO:0000259" key="9">
    <source>
        <dbReference type="PROSITE" id="PS51330"/>
    </source>
</evidence>
<organism evidence="10 11">
    <name type="scientific">Candidatus Dechloromonas phosphorivorans</name>
    <dbReference type="NCBI Taxonomy" id="2899244"/>
    <lineage>
        <taxon>Bacteria</taxon>
        <taxon>Pseudomonadati</taxon>
        <taxon>Pseudomonadota</taxon>
        <taxon>Betaproteobacteria</taxon>
        <taxon>Rhodocyclales</taxon>
        <taxon>Azonexaceae</taxon>
        <taxon>Dechloromonas</taxon>
    </lineage>
</organism>
<dbReference type="GO" id="GO:0004146">
    <property type="term" value="F:dihydrofolate reductase activity"/>
    <property type="evidence" value="ECO:0007669"/>
    <property type="project" value="UniProtKB-EC"/>
</dbReference>
<dbReference type="PRINTS" id="PR00070">
    <property type="entry name" value="DHFR"/>
</dbReference>
<keyword evidence="5 8" id="KW-0521">NADP</keyword>
<dbReference type="SUPFAM" id="SSF53597">
    <property type="entry name" value="Dihydrofolate reductase-like"/>
    <property type="match status" value="1"/>
</dbReference>
<sequence>MPEIVIIAAVARNRVIGRLNQLLWNIPEDIAHFKALTTGHTVVMGRKTWESLPPRFRPLPGRHNIVITRQTAYSAPGAENAYSLENALTLTSTATTIFIIGGEQIYTQAMAVADRLEITEVDLEPEGDAWFPEIDPVDWKIVERTEGAGFSFVTWRRQET</sequence>
<dbReference type="CDD" id="cd00209">
    <property type="entry name" value="DHFR"/>
    <property type="match status" value="1"/>
</dbReference>
<protein>
    <recommendedName>
        <fullName evidence="3 8">Dihydrofolate reductase</fullName>
        <ecNumber evidence="3 8">1.5.1.3</ecNumber>
    </recommendedName>
</protein>
<dbReference type="GO" id="GO:0046655">
    <property type="term" value="P:folic acid metabolic process"/>
    <property type="evidence" value="ECO:0007669"/>
    <property type="project" value="TreeGrafter"/>
</dbReference>
<reference evidence="10" key="1">
    <citation type="submission" date="2020-10" db="EMBL/GenBank/DDBJ databases">
        <title>Connecting structure to function with the recovery of over 1000 high-quality activated sludge metagenome-assembled genomes encoding full-length rRNA genes using long-read sequencing.</title>
        <authorList>
            <person name="Singleton C.M."/>
            <person name="Petriglieri F."/>
            <person name="Kristensen J.M."/>
            <person name="Kirkegaard R.H."/>
            <person name="Michaelsen T.Y."/>
            <person name="Andersen M.H."/>
            <person name="Karst S.M."/>
            <person name="Dueholm M.S."/>
            <person name="Nielsen P.H."/>
            <person name="Albertsen M."/>
        </authorList>
    </citation>
    <scope>NUCLEOTIDE SEQUENCE</scope>
    <source>
        <strain evidence="10">OdNE_18-Q3-R46-58_BAT3C.305</strain>
    </source>
</reference>
<evidence type="ECO:0000256" key="7">
    <source>
        <dbReference type="ARBA" id="ARBA00025067"/>
    </source>
</evidence>
<dbReference type="Gene3D" id="3.40.430.10">
    <property type="entry name" value="Dihydrofolate Reductase, subunit A"/>
    <property type="match status" value="1"/>
</dbReference>
<dbReference type="PROSITE" id="PS51330">
    <property type="entry name" value="DHFR_2"/>
    <property type="match status" value="1"/>
</dbReference>
<dbReference type="GO" id="GO:0006730">
    <property type="term" value="P:one-carbon metabolic process"/>
    <property type="evidence" value="ECO:0007669"/>
    <property type="project" value="UniProtKB-KW"/>
</dbReference>
<dbReference type="InterPro" id="IPR024072">
    <property type="entry name" value="DHFR-like_dom_sf"/>
</dbReference>
<feature type="domain" description="DHFR" evidence="9">
    <location>
        <begin position="3"/>
        <end position="160"/>
    </location>
</feature>
<comment type="caution">
    <text evidence="10">The sequence shown here is derived from an EMBL/GenBank/DDBJ whole genome shotgun (WGS) entry which is preliminary data.</text>
</comment>
<dbReference type="Pfam" id="PF00186">
    <property type="entry name" value="DHFR_1"/>
    <property type="match status" value="1"/>
</dbReference>
<dbReference type="GO" id="GO:0046452">
    <property type="term" value="P:dihydrofolate metabolic process"/>
    <property type="evidence" value="ECO:0007669"/>
    <property type="project" value="TreeGrafter"/>
</dbReference>
<comment type="function">
    <text evidence="7 8">Key enzyme in folate metabolism. Catalyzes an essential reaction for de novo glycine and purine synthesis, and for DNA precursor synthesis.</text>
</comment>
<proteinExistence type="inferred from homology"/>
<dbReference type="EMBL" id="JADKBR010000026">
    <property type="protein sequence ID" value="MBK8892266.1"/>
    <property type="molecule type" value="Genomic_DNA"/>
</dbReference>
<dbReference type="PANTHER" id="PTHR48069:SF3">
    <property type="entry name" value="DIHYDROFOLATE REDUCTASE"/>
    <property type="match status" value="1"/>
</dbReference>
<comment type="catalytic activity">
    <reaction evidence="8">
        <text>(6S)-5,6,7,8-tetrahydrofolate + NADP(+) = 7,8-dihydrofolate + NADPH + H(+)</text>
        <dbReference type="Rhea" id="RHEA:15009"/>
        <dbReference type="ChEBI" id="CHEBI:15378"/>
        <dbReference type="ChEBI" id="CHEBI:57451"/>
        <dbReference type="ChEBI" id="CHEBI:57453"/>
        <dbReference type="ChEBI" id="CHEBI:57783"/>
        <dbReference type="ChEBI" id="CHEBI:58349"/>
        <dbReference type="EC" id="1.5.1.3"/>
    </reaction>
</comment>
<dbReference type="EC" id="1.5.1.3" evidence="3 8"/>
<dbReference type="GO" id="GO:0070401">
    <property type="term" value="F:NADP+ binding"/>
    <property type="evidence" value="ECO:0007669"/>
    <property type="project" value="UniProtKB-ARBA"/>
</dbReference>
<dbReference type="Proteomes" id="UP000808146">
    <property type="component" value="Unassembled WGS sequence"/>
</dbReference>
<accession>A0A9D7QJ98</accession>
<dbReference type="PIRSF" id="PIRSF000194">
    <property type="entry name" value="DHFR"/>
    <property type="match status" value="1"/>
</dbReference>
<dbReference type="InterPro" id="IPR001796">
    <property type="entry name" value="DHFR_dom"/>
</dbReference>
<dbReference type="PANTHER" id="PTHR48069">
    <property type="entry name" value="DIHYDROFOLATE REDUCTASE"/>
    <property type="match status" value="1"/>
</dbReference>
<evidence type="ECO:0000256" key="6">
    <source>
        <dbReference type="ARBA" id="ARBA00023002"/>
    </source>
</evidence>
<dbReference type="GO" id="GO:0046654">
    <property type="term" value="P:tetrahydrofolate biosynthetic process"/>
    <property type="evidence" value="ECO:0007669"/>
    <property type="project" value="InterPro"/>
</dbReference>
<name>A0A9D7QJ98_9RHOO</name>